<evidence type="ECO:0000256" key="1">
    <source>
        <dbReference type="ARBA" id="ARBA00022737"/>
    </source>
</evidence>
<organism evidence="3 4">
    <name type="scientific">Rhizoclosmatium globosum</name>
    <dbReference type="NCBI Taxonomy" id="329046"/>
    <lineage>
        <taxon>Eukaryota</taxon>
        <taxon>Fungi</taxon>
        <taxon>Fungi incertae sedis</taxon>
        <taxon>Chytridiomycota</taxon>
        <taxon>Chytridiomycota incertae sedis</taxon>
        <taxon>Chytridiomycetes</taxon>
        <taxon>Chytridiales</taxon>
        <taxon>Chytriomycetaceae</taxon>
        <taxon>Rhizoclosmatium</taxon>
    </lineage>
</organism>
<dbReference type="PANTHER" id="PTHR24123">
    <property type="entry name" value="ANKYRIN REPEAT-CONTAINING"/>
    <property type="match status" value="1"/>
</dbReference>
<dbReference type="Proteomes" id="UP000193642">
    <property type="component" value="Unassembled WGS sequence"/>
</dbReference>
<keyword evidence="1" id="KW-0677">Repeat</keyword>
<evidence type="ECO:0000313" key="3">
    <source>
        <dbReference type="EMBL" id="ORY44753.1"/>
    </source>
</evidence>
<keyword evidence="2" id="KW-0040">ANK repeat</keyword>
<dbReference type="SUPFAM" id="SSF48403">
    <property type="entry name" value="Ankyrin repeat"/>
    <property type="match status" value="1"/>
</dbReference>
<dbReference type="PANTHER" id="PTHR24123:SF141">
    <property type="entry name" value="ANKYRIN 2, ISOFORM U"/>
    <property type="match status" value="1"/>
</dbReference>
<accession>A0A1Y2CCJ2</accession>
<keyword evidence="4" id="KW-1185">Reference proteome</keyword>
<protein>
    <recommendedName>
        <fullName evidence="5">Ankyrin</fullName>
    </recommendedName>
</protein>
<dbReference type="Pfam" id="PF12796">
    <property type="entry name" value="Ank_2"/>
    <property type="match status" value="1"/>
</dbReference>
<dbReference type="InterPro" id="IPR051165">
    <property type="entry name" value="Multifunctional_ANK_Repeat"/>
</dbReference>
<dbReference type="AlphaFoldDB" id="A0A1Y2CCJ2"/>
<dbReference type="InterPro" id="IPR002110">
    <property type="entry name" value="Ankyrin_rpt"/>
</dbReference>
<dbReference type="InterPro" id="IPR036770">
    <property type="entry name" value="Ankyrin_rpt-contain_sf"/>
</dbReference>
<proteinExistence type="predicted"/>
<dbReference type="Gene3D" id="1.25.40.20">
    <property type="entry name" value="Ankyrin repeat-containing domain"/>
    <property type="match status" value="2"/>
</dbReference>
<gene>
    <name evidence="3" type="ORF">BCR33DRAFT_716715</name>
</gene>
<sequence length="365" mass="41078">MSLQTLPPELGPEILIHLPVDKNLVEVGLASKHLFYPLIFNSFPFALKHVLHQCEAFNEESLWQYLEIADMESIHWPHLPLPYQAAIYAELICDPPPYMGEEPSAYMLTNQRAYLVFDVLLQHGFNPSVCDNRALGWASYNGHTEVVERLLTYPDVFPNSLALEDAACNNHATILRMLLAKATDDALSDTDFDQLFLVAITSRYHEIVRLLLTVPSVTPPPDVLDIACDVVDLDILELLLKDGRAQPSEMDFSPMFQPERRDFVALLLKDGRLSEQNLHASLKAASTCGWTECVELALLDERADPSRSLPRAIKKGHLEVVQMLWNDSRTSVRAKEAADWLASAKTHSFNAIASFLESKLREMEG</sequence>
<name>A0A1Y2CCJ2_9FUNG</name>
<evidence type="ECO:0000256" key="2">
    <source>
        <dbReference type="ARBA" id="ARBA00023043"/>
    </source>
</evidence>
<evidence type="ECO:0000313" key="4">
    <source>
        <dbReference type="Proteomes" id="UP000193642"/>
    </source>
</evidence>
<reference evidence="3 4" key="1">
    <citation type="submission" date="2016-07" db="EMBL/GenBank/DDBJ databases">
        <title>Pervasive Adenine N6-methylation of Active Genes in Fungi.</title>
        <authorList>
            <consortium name="DOE Joint Genome Institute"/>
            <person name="Mondo S.J."/>
            <person name="Dannebaum R.O."/>
            <person name="Kuo R.C."/>
            <person name="Labutti K."/>
            <person name="Haridas S."/>
            <person name="Kuo A."/>
            <person name="Salamov A."/>
            <person name="Ahrendt S.R."/>
            <person name="Lipzen A."/>
            <person name="Sullivan W."/>
            <person name="Andreopoulos W.B."/>
            <person name="Clum A."/>
            <person name="Lindquist E."/>
            <person name="Daum C."/>
            <person name="Ramamoorthy G.K."/>
            <person name="Gryganskyi A."/>
            <person name="Culley D."/>
            <person name="Magnuson J.K."/>
            <person name="James T.Y."/>
            <person name="O'Malley M.A."/>
            <person name="Stajich J.E."/>
            <person name="Spatafora J.W."/>
            <person name="Visel A."/>
            <person name="Grigoriev I.V."/>
        </authorList>
    </citation>
    <scope>NUCLEOTIDE SEQUENCE [LARGE SCALE GENOMIC DNA]</scope>
    <source>
        <strain evidence="3 4">JEL800</strain>
    </source>
</reference>
<comment type="caution">
    <text evidence="3">The sequence shown here is derived from an EMBL/GenBank/DDBJ whole genome shotgun (WGS) entry which is preliminary data.</text>
</comment>
<evidence type="ECO:0008006" key="5">
    <source>
        <dbReference type="Google" id="ProtNLM"/>
    </source>
</evidence>
<dbReference type="EMBL" id="MCGO01000021">
    <property type="protein sequence ID" value="ORY44753.1"/>
    <property type="molecule type" value="Genomic_DNA"/>
</dbReference>